<dbReference type="EMBL" id="LS992241">
    <property type="protein sequence ID" value="SYX82844.1"/>
    <property type="molecule type" value="Genomic_DNA"/>
</dbReference>
<evidence type="ECO:0000313" key="5">
    <source>
        <dbReference type="Proteomes" id="UP001527090"/>
    </source>
</evidence>
<dbReference type="Proteomes" id="UP000304148">
    <property type="component" value="Chromosome"/>
</dbReference>
<evidence type="ECO:0000259" key="1">
    <source>
        <dbReference type="Pfam" id="PF01248"/>
    </source>
</evidence>
<dbReference type="Proteomes" id="UP001527090">
    <property type="component" value="Unassembled WGS sequence"/>
</dbReference>
<reference evidence="3" key="1">
    <citation type="submission" date="2018-08" db="EMBL/GenBank/DDBJ databases">
        <authorList>
            <person name="Ferrada E.E."/>
            <person name="Latorre B.A."/>
        </authorList>
    </citation>
    <scope>NUCLEOTIDE SEQUENCE</scope>
    <source>
        <strain evidence="3">Paenibacillus B-LR1</strain>
    </source>
</reference>
<dbReference type="RefSeq" id="WP_021256512.1">
    <property type="nucleotide sequence ID" value="NZ_JAMDLY010000014.1"/>
</dbReference>
<reference evidence="4" key="2">
    <citation type="submission" date="2018-08" db="EMBL/GenBank/DDBJ databases">
        <authorList>
            <person name="Chevrot R."/>
        </authorList>
    </citation>
    <scope>NUCLEOTIDE SEQUENCE [LARGE SCALE GENOMIC DNA]</scope>
</reference>
<evidence type="ECO:0000313" key="2">
    <source>
        <dbReference type="EMBL" id="MCY9531228.1"/>
    </source>
</evidence>
<feature type="domain" description="Ribosomal protein eL8/eL30/eS12/Gadd45" evidence="1">
    <location>
        <begin position="3"/>
        <end position="91"/>
    </location>
</feature>
<reference evidence="2 5" key="3">
    <citation type="submission" date="2022-05" db="EMBL/GenBank/DDBJ databases">
        <title>Genome Sequencing of Bee-Associated Microbes.</title>
        <authorList>
            <person name="Dunlap C."/>
        </authorList>
    </citation>
    <scope>NUCLEOTIDE SEQUENCE [LARGE SCALE GENOMIC DNA]</scope>
    <source>
        <strain evidence="2 5">NRRL NRS-750</strain>
    </source>
</reference>
<proteinExistence type="predicted"/>
<keyword evidence="3" id="KW-0687">Ribonucleoprotein</keyword>
<dbReference type="InterPro" id="IPR029064">
    <property type="entry name" value="Ribosomal_eL30-like_sf"/>
</dbReference>
<dbReference type="GO" id="GO:0005840">
    <property type="term" value="C:ribosome"/>
    <property type="evidence" value="ECO:0007669"/>
    <property type="project" value="UniProtKB-KW"/>
</dbReference>
<dbReference type="EMBL" id="JAMDLY010000014">
    <property type="protein sequence ID" value="MCY9531228.1"/>
    <property type="molecule type" value="Genomic_DNA"/>
</dbReference>
<organism evidence="3 4">
    <name type="scientific">Paenibacillus alvei</name>
    <name type="common">Bacillus alvei</name>
    <dbReference type="NCBI Taxonomy" id="44250"/>
    <lineage>
        <taxon>Bacteria</taxon>
        <taxon>Bacillati</taxon>
        <taxon>Bacillota</taxon>
        <taxon>Bacilli</taxon>
        <taxon>Bacillales</taxon>
        <taxon>Paenibacillaceae</taxon>
        <taxon>Paenibacillus</taxon>
    </lineage>
</organism>
<gene>
    <name evidence="2" type="ORF">M5X04_18125</name>
    <name evidence="3" type="ORF">PBLR_11266</name>
</gene>
<dbReference type="SUPFAM" id="SSF55315">
    <property type="entry name" value="L30e-like"/>
    <property type="match status" value="1"/>
</dbReference>
<evidence type="ECO:0000313" key="3">
    <source>
        <dbReference type="EMBL" id="SYX82844.1"/>
    </source>
</evidence>
<dbReference type="InterPro" id="IPR004038">
    <property type="entry name" value="Ribosomal_eL8/eL30/eS12/Gad45"/>
</dbReference>
<keyword evidence="5" id="KW-1185">Reference proteome</keyword>
<dbReference type="Pfam" id="PF01248">
    <property type="entry name" value="Ribosomal_L7Ae"/>
    <property type="match status" value="1"/>
</dbReference>
<sequence>MSKVKSQLGLAQRAGKLATGDEIVLKAIRNKQARLVIVAADASDNTKKKFRDKCKSYGVPLAIGFTRTELGESIGKLQRVVLAVTDDGFATMMTNGLKTMSEVEYIEQTREH</sequence>
<keyword evidence="3" id="KW-0689">Ribosomal protein</keyword>
<evidence type="ECO:0000313" key="4">
    <source>
        <dbReference type="Proteomes" id="UP000304148"/>
    </source>
</evidence>
<name>A0A383R8K0_PAEAL</name>
<protein>
    <submittedName>
        <fullName evidence="2">Ribosomal L7Ae/L30e/S12e/Gadd45 family protein</fullName>
    </submittedName>
    <submittedName>
        <fullName evidence="3">Ribosomal protein L7Ae/L30e/S12e/gadd45</fullName>
    </submittedName>
</protein>
<dbReference type="Gene3D" id="3.30.1330.30">
    <property type="match status" value="1"/>
</dbReference>
<accession>A0A383R8K0</accession>
<dbReference type="AlphaFoldDB" id="A0A383R8K0"/>